<keyword evidence="1" id="KW-1133">Transmembrane helix</keyword>
<evidence type="ECO:0000256" key="1">
    <source>
        <dbReference type="SAM" id="Phobius"/>
    </source>
</evidence>
<keyword evidence="1" id="KW-0472">Membrane</keyword>
<sequence length="64" mass="7470">MILAVVILNISLDCFGAFLKVRMLLFKYQKKRKIVLIFHISLTYNFLKTAIHSTLGFQNSYVFV</sequence>
<proteinExistence type="predicted"/>
<reference evidence="2" key="1">
    <citation type="submission" date="2019-08" db="EMBL/GenBank/DDBJ databases">
        <authorList>
            <person name="Kucharzyk K."/>
            <person name="Murdoch R.W."/>
            <person name="Higgins S."/>
            <person name="Loffler F."/>
        </authorList>
    </citation>
    <scope>NUCLEOTIDE SEQUENCE</scope>
</reference>
<dbReference type="AlphaFoldDB" id="A0A644XT48"/>
<dbReference type="EMBL" id="VSSQ01003080">
    <property type="protein sequence ID" value="MPM18938.1"/>
    <property type="molecule type" value="Genomic_DNA"/>
</dbReference>
<gene>
    <name evidence="2" type="ORF">SDC9_65356</name>
</gene>
<keyword evidence="1" id="KW-0812">Transmembrane</keyword>
<feature type="transmembrane region" description="Helical" evidence="1">
    <location>
        <begin position="6"/>
        <end position="25"/>
    </location>
</feature>
<name>A0A644XT48_9ZZZZ</name>
<organism evidence="2">
    <name type="scientific">bioreactor metagenome</name>
    <dbReference type="NCBI Taxonomy" id="1076179"/>
    <lineage>
        <taxon>unclassified sequences</taxon>
        <taxon>metagenomes</taxon>
        <taxon>ecological metagenomes</taxon>
    </lineage>
</organism>
<evidence type="ECO:0000313" key="2">
    <source>
        <dbReference type="EMBL" id="MPM18938.1"/>
    </source>
</evidence>
<comment type="caution">
    <text evidence="2">The sequence shown here is derived from an EMBL/GenBank/DDBJ whole genome shotgun (WGS) entry which is preliminary data.</text>
</comment>
<protein>
    <submittedName>
        <fullName evidence="2">Uncharacterized protein</fullName>
    </submittedName>
</protein>
<accession>A0A644XT48</accession>